<dbReference type="Proteomes" id="UP000229756">
    <property type="component" value="Unassembled WGS sequence"/>
</dbReference>
<dbReference type="PANTHER" id="PTHR41373:SF1">
    <property type="entry name" value="PHOSPHATIDYLGLYCEROL LYSYLTRANSFERASE C-TERMINAL DOMAIN-CONTAINING PROTEIN"/>
    <property type="match status" value="1"/>
</dbReference>
<feature type="domain" description="Phosphatidylglycerol lysyltransferase C-terminal" evidence="1">
    <location>
        <begin position="39"/>
        <end position="234"/>
    </location>
</feature>
<dbReference type="SUPFAM" id="SSF55729">
    <property type="entry name" value="Acyl-CoA N-acyltransferases (Nat)"/>
    <property type="match status" value="1"/>
</dbReference>
<dbReference type="AlphaFoldDB" id="A0A2M8ELJ0"/>
<evidence type="ECO:0000313" key="2">
    <source>
        <dbReference type="EMBL" id="PJC23580.1"/>
    </source>
</evidence>
<organism evidence="2 3">
    <name type="scientific">candidate division WWE3 bacterium CG_4_9_14_0_2_um_filter_35_11</name>
    <dbReference type="NCBI Taxonomy" id="1975077"/>
    <lineage>
        <taxon>Bacteria</taxon>
        <taxon>Katanobacteria</taxon>
    </lineage>
</organism>
<comment type="caution">
    <text evidence="2">The sequence shown here is derived from an EMBL/GenBank/DDBJ whole genome shotgun (WGS) entry which is preliminary data.</text>
</comment>
<reference evidence="3" key="1">
    <citation type="submission" date="2017-09" db="EMBL/GenBank/DDBJ databases">
        <title>Depth-based differentiation of microbial function through sediment-hosted aquifers and enrichment of novel symbionts in the deep terrestrial subsurface.</title>
        <authorList>
            <person name="Probst A.J."/>
            <person name="Ladd B."/>
            <person name="Jarett J.K."/>
            <person name="Geller-Mcgrath D.E."/>
            <person name="Sieber C.M.K."/>
            <person name="Emerson J.B."/>
            <person name="Anantharaman K."/>
            <person name="Thomas B.C."/>
            <person name="Malmstrom R."/>
            <person name="Stieglmeier M."/>
            <person name="Klingl A."/>
            <person name="Woyke T."/>
            <person name="Ryan C.M."/>
            <person name="Banfield J.F."/>
        </authorList>
    </citation>
    <scope>NUCLEOTIDE SEQUENCE [LARGE SCALE GENOMIC DNA]</scope>
</reference>
<dbReference type="PANTHER" id="PTHR41373">
    <property type="entry name" value="DUF2156 DOMAIN-CONTAINING PROTEIN"/>
    <property type="match status" value="1"/>
</dbReference>
<dbReference type="Pfam" id="PF09924">
    <property type="entry name" value="LPG_synthase_C"/>
    <property type="match status" value="1"/>
</dbReference>
<name>A0A2M8ELJ0_UNCKA</name>
<protein>
    <recommendedName>
        <fullName evidence="1">Phosphatidylglycerol lysyltransferase C-terminal domain-containing protein</fullName>
    </recommendedName>
</protein>
<dbReference type="Gene3D" id="3.40.630.30">
    <property type="match status" value="1"/>
</dbReference>
<evidence type="ECO:0000259" key="1">
    <source>
        <dbReference type="Pfam" id="PF09924"/>
    </source>
</evidence>
<dbReference type="EMBL" id="PFSJ01000020">
    <property type="protein sequence ID" value="PJC23580.1"/>
    <property type="molecule type" value="Genomic_DNA"/>
</dbReference>
<evidence type="ECO:0000313" key="3">
    <source>
        <dbReference type="Proteomes" id="UP000229756"/>
    </source>
</evidence>
<dbReference type="InterPro" id="IPR016732">
    <property type="entry name" value="UCP018688"/>
</dbReference>
<gene>
    <name evidence="2" type="ORF">CO058_02740</name>
</gene>
<dbReference type="InterPro" id="IPR016181">
    <property type="entry name" value="Acyl_CoA_acyltransferase"/>
</dbReference>
<proteinExistence type="predicted"/>
<sequence>MKDFVHYHEVVSFIGNNNVDQTTDLLLSQFEELSMVPEECISDNMRLREDLIIEEDRNNHDYVLSLKDLVDLSGNKFKSKRRKVKSFLENHPAHEVKVLDLKSDDVWKSIEDLTFLWNKLKRGKASDIKNELNALKRQISLSNVCEIIFVGIYIDDKLIAFTTNEKKHGGFAIGSFGKADYRYDGIFPYSEHVTAKHLHSLGCEFLNYEQDLGLDGLRKYKLSWKPVKFLKKYKIKKKDK</sequence>
<accession>A0A2M8ELJ0</accession>
<dbReference type="InterPro" id="IPR024320">
    <property type="entry name" value="LPG_synthase_C"/>
</dbReference>